<feature type="transmembrane region" description="Helical" evidence="6">
    <location>
        <begin position="6"/>
        <end position="26"/>
    </location>
</feature>
<feature type="transmembrane region" description="Helical" evidence="6">
    <location>
        <begin position="184"/>
        <end position="205"/>
    </location>
</feature>
<keyword evidence="5 6" id="KW-0472">Membrane</keyword>
<keyword evidence="4 6" id="KW-1133">Transmembrane helix</keyword>
<feature type="transmembrane region" description="Helical" evidence="6">
    <location>
        <begin position="211"/>
        <end position="231"/>
    </location>
</feature>
<keyword evidence="3 6" id="KW-0812">Transmembrane</keyword>
<evidence type="ECO:0000256" key="1">
    <source>
        <dbReference type="ARBA" id="ARBA00004651"/>
    </source>
</evidence>
<feature type="transmembrane region" description="Helical" evidence="6">
    <location>
        <begin position="262"/>
        <end position="282"/>
    </location>
</feature>
<dbReference type="Pfam" id="PF02653">
    <property type="entry name" value="BPD_transp_2"/>
    <property type="match status" value="1"/>
</dbReference>
<feature type="transmembrane region" description="Helical" evidence="6">
    <location>
        <begin position="61"/>
        <end position="82"/>
    </location>
</feature>
<dbReference type="PANTHER" id="PTHR43370">
    <property type="entry name" value="SUGAR ABC TRANSPORTER INTEGRAL MEMBRANE PROTEIN-RELATED"/>
    <property type="match status" value="1"/>
</dbReference>
<feature type="transmembrane region" description="Helical" evidence="6">
    <location>
        <begin position="140"/>
        <end position="157"/>
    </location>
</feature>
<feature type="transmembrane region" description="Helical" evidence="6">
    <location>
        <begin position="238"/>
        <end position="256"/>
    </location>
</feature>
<dbReference type="CDD" id="cd06580">
    <property type="entry name" value="TM_PBP1_transp_TpRbsC_like"/>
    <property type="match status" value="1"/>
</dbReference>
<evidence type="ECO:0000313" key="8">
    <source>
        <dbReference type="Proteomes" id="UP001168613"/>
    </source>
</evidence>
<sequence>MMDAAPLIAASINAGTPLMLAALGLLMNEKSGVINLGSEGMMLMAAIVGFATAVNTGSAELGFMMAALTGMAMAAFFAALTVWLGTNQIATGLALSLFGVGVSAYIGIPYSGSSLQVHKVGIPFLRDIPFLGPALFQQHYMVYVSWALCALIAWFLLRTRAGLVLRAVGESPSSAHSLGYNVRLIRLGALLFGGACCGVAGAFISQVYTPMWAEGMVAGRGWIALALTTFATWRPFRVLLGAYLFGGVTIFTYHAQAMGVPIASQLLSMAPYLATIVVLVLISRNANWIRLNMPASLGKSFNPNN</sequence>
<feature type="transmembrane region" description="Helical" evidence="6">
    <location>
        <begin position="33"/>
        <end position="55"/>
    </location>
</feature>
<proteinExistence type="predicted"/>
<protein>
    <submittedName>
        <fullName evidence="7">ABC transporter permease</fullName>
    </submittedName>
</protein>
<reference evidence="7" key="1">
    <citation type="submission" date="2021-11" db="EMBL/GenBank/DDBJ databases">
        <title>Draft genome sequence of Alcaligenes endophyticus type strain CCUG 75668T.</title>
        <authorList>
            <person name="Salva-Serra F."/>
            <person name="Duran R.E."/>
            <person name="Seeger M."/>
            <person name="Moore E.R.B."/>
            <person name="Jaen-Luchoro D."/>
        </authorList>
    </citation>
    <scope>NUCLEOTIDE SEQUENCE</scope>
    <source>
        <strain evidence="7">CCUG 75668</strain>
    </source>
</reference>
<comment type="subcellular location">
    <subcellularLocation>
        <location evidence="1">Cell membrane</location>
        <topology evidence="1">Multi-pass membrane protein</topology>
    </subcellularLocation>
</comment>
<evidence type="ECO:0000256" key="2">
    <source>
        <dbReference type="ARBA" id="ARBA00022475"/>
    </source>
</evidence>
<keyword evidence="8" id="KW-1185">Reference proteome</keyword>
<dbReference type="EMBL" id="JAJHNU010000004">
    <property type="protein sequence ID" value="MDN4122494.1"/>
    <property type="molecule type" value="Genomic_DNA"/>
</dbReference>
<evidence type="ECO:0000313" key="7">
    <source>
        <dbReference type="EMBL" id="MDN4122494.1"/>
    </source>
</evidence>
<evidence type="ECO:0000256" key="5">
    <source>
        <dbReference type="ARBA" id="ARBA00023136"/>
    </source>
</evidence>
<accession>A0ABT8EMG5</accession>
<evidence type="ECO:0000256" key="4">
    <source>
        <dbReference type="ARBA" id="ARBA00022989"/>
    </source>
</evidence>
<dbReference type="Proteomes" id="UP001168613">
    <property type="component" value="Unassembled WGS sequence"/>
</dbReference>
<evidence type="ECO:0000256" key="3">
    <source>
        <dbReference type="ARBA" id="ARBA00022692"/>
    </source>
</evidence>
<dbReference type="PANTHER" id="PTHR43370:SF2">
    <property type="entry name" value="ABC TRANSPORTER PERMEASE PROTEIN"/>
    <property type="match status" value="1"/>
</dbReference>
<gene>
    <name evidence="7" type="ORF">LMS43_14455</name>
</gene>
<dbReference type="InterPro" id="IPR001851">
    <property type="entry name" value="ABC_transp_permease"/>
</dbReference>
<feature type="transmembrane region" description="Helical" evidence="6">
    <location>
        <begin position="89"/>
        <end position="108"/>
    </location>
</feature>
<organism evidence="7 8">
    <name type="scientific">Alcaligenes endophyticus</name>
    <dbReference type="NCBI Taxonomy" id="1929088"/>
    <lineage>
        <taxon>Bacteria</taxon>
        <taxon>Pseudomonadati</taxon>
        <taxon>Pseudomonadota</taxon>
        <taxon>Betaproteobacteria</taxon>
        <taxon>Burkholderiales</taxon>
        <taxon>Alcaligenaceae</taxon>
        <taxon>Alcaligenes</taxon>
    </lineage>
</organism>
<name>A0ABT8EMG5_9BURK</name>
<dbReference type="RefSeq" id="WP_266123637.1">
    <property type="nucleotide sequence ID" value="NZ_JAJHNU010000004.1"/>
</dbReference>
<evidence type="ECO:0000256" key="6">
    <source>
        <dbReference type="SAM" id="Phobius"/>
    </source>
</evidence>
<keyword evidence="2" id="KW-1003">Cell membrane</keyword>
<comment type="caution">
    <text evidence="7">The sequence shown here is derived from an EMBL/GenBank/DDBJ whole genome shotgun (WGS) entry which is preliminary data.</text>
</comment>